<dbReference type="HAMAP" id="MF_00165">
    <property type="entry name" value="Thymidylate_kinase"/>
    <property type="match status" value="1"/>
</dbReference>
<evidence type="ECO:0000256" key="2">
    <source>
        <dbReference type="ARBA" id="ARBA00012980"/>
    </source>
</evidence>
<name>A0A0R2KGE5_9LACO</name>
<sequence length="210" mass="23341">MVGKFITFEGSDGSGKTSVLQEIVKLMQSQNNTDFILTREPGGNKISEEIRNVILDKSNQAMDARTEALLYAAARRQHLVETILPALAANQVVLCDRFVDSSLAYQGAGRDLGMQEVYEMNLFATDGLQPDLTIYFDLEPEVGLARIKGHRQDEVNRLDEESLHFYQKVHDAYVQLADQEQARIVVVDASQPFADVVADVVAILKAKSIL</sequence>
<dbReference type="RefSeq" id="WP_027106889.1">
    <property type="nucleotide sequence ID" value="NZ_JQBZ01000025.1"/>
</dbReference>
<dbReference type="GO" id="GO:0006233">
    <property type="term" value="P:dTDP biosynthetic process"/>
    <property type="evidence" value="ECO:0007669"/>
    <property type="project" value="InterPro"/>
</dbReference>
<protein>
    <recommendedName>
        <fullName evidence="3 11">Thymidylate kinase</fullName>
        <ecNumber evidence="2 11">2.7.4.9</ecNumber>
    </recommendedName>
    <alternativeName>
        <fullName evidence="11">dTMP kinase</fullName>
    </alternativeName>
</protein>
<comment type="catalytic activity">
    <reaction evidence="9 11">
        <text>dTMP + ATP = dTDP + ADP</text>
        <dbReference type="Rhea" id="RHEA:13517"/>
        <dbReference type="ChEBI" id="CHEBI:30616"/>
        <dbReference type="ChEBI" id="CHEBI:58369"/>
        <dbReference type="ChEBI" id="CHEBI:63528"/>
        <dbReference type="ChEBI" id="CHEBI:456216"/>
        <dbReference type="EC" id="2.7.4.9"/>
    </reaction>
</comment>
<comment type="caution">
    <text evidence="13">The sequence shown here is derived from an EMBL/GenBank/DDBJ whole genome shotgun (WGS) entry which is preliminary data.</text>
</comment>
<evidence type="ECO:0000256" key="5">
    <source>
        <dbReference type="ARBA" id="ARBA00022727"/>
    </source>
</evidence>
<gene>
    <name evidence="11" type="primary">tmk</name>
    <name evidence="13" type="ORF">IV53_GL000444</name>
</gene>
<dbReference type="EC" id="2.7.4.9" evidence="2 11"/>
<evidence type="ECO:0000256" key="1">
    <source>
        <dbReference type="ARBA" id="ARBA00009776"/>
    </source>
</evidence>
<dbReference type="PANTHER" id="PTHR10344">
    <property type="entry name" value="THYMIDYLATE KINASE"/>
    <property type="match status" value="1"/>
</dbReference>
<keyword evidence="5 11" id="KW-0545">Nucleotide biosynthesis</keyword>
<feature type="binding site" evidence="11">
    <location>
        <begin position="10"/>
        <end position="17"/>
    </location>
    <ligand>
        <name>ATP</name>
        <dbReference type="ChEBI" id="CHEBI:30616"/>
    </ligand>
</feature>
<keyword evidence="8 11" id="KW-0067">ATP-binding</keyword>
<evidence type="ECO:0000313" key="14">
    <source>
        <dbReference type="Proteomes" id="UP000051500"/>
    </source>
</evidence>
<dbReference type="GO" id="GO:0005829">
    <property type="term" value="C:cytosol"/>
    <property type="evidence" value="ECO:0007669"/>
    <property type="project" value="TreeGrafter"/>
</dbReference>
<dbReference type="eggNOG" id="COG0125">
    <property type="taxonomic scope" value="Bacteria"/>
</dbReference>
<dbReference type="Proteomes" id="UP000051500">
    <property type="component" value="Unassembled WGS sequence"/>
</dbReference>
<evidence type="ECO:0000256" key="4">
    <source>
        <dbReference type="ARBA" id="ARBA00022679"/>
    </source>
</evidence>
<dbReference type="PANTHER" id="PTHR10344:SF4">
    <property type="entry name" value="UMP-CMP KINASE 2, MITOCHONDRIAL"/>
    <property type="match status" value="1"/>
</dbReference>
<dbReference type="SUPFAM" id="SSF52540">
    <property type="entry name" value="P-loop containing nucleoside triphosphate hydrolases"/>
    <property type="match status" value="1"/>
</dbReference>
<comment type="similarity">
    <text evidence="1 11">Belongs to the thymidylate kinase family.</text>
</comment>
<feature type="domain" description="Thymidylate kinase-like" evidence="12">
    <location>
        <begin position="8"/>
        <end position="199"/>
    </location>
</feature>
<dbReference type="CDD" id="cd01672">
    <property type="entry name" value="TMPK"/>
    <property type="match status" value="1"/>
</dbReference>
<dbReference type="Gene3D" id="3.40.50.300">
    <property type="entry name" value="P-loop containing nucleotide triphosphate hydrolases"/>
    <property type="match status" value="1"/>
</dbReference>
<keyword evidence="4 11" id="KW-0808">Transferase</keyword>
<evidence type="ECO:0000313" key="13">
    <source>
        <dbReference type="EMBL" id="KRN88480.1"/>
    </source>
</evidence>
<evidence type="ECO:0000256" key="11">
    <source>
        <dbReference type="HAMAP-Rule" id="MF_00165"/>
    </source>
</evidence>
<dbReference type="NCBIfam" id="TIGR00041">
    <property type="entry name" value="DTMP_kinase"/>
    <property type="match status" value="1"/>
</dbReference>
<evidence type="ECO:0000259" key="12">
    <source>
        <dbReference type="Pfam" id="PF02223"/>
    </source>
</evidence>
<dbReference type="FunFam" id="3.40.50.300:FF:000225">
    <property type="entry name" value="Thymidylate kinase"/>
    <property type="match status" value="1"/>
</dbReference>
<organism evidence="13 14">
    <name type="scientific">Ligilactobacillus ceti DSM 22408</name>
    <dbReference type="NCBI Taxonomy" id="1122146"/>
    <lineage>
        <taxon>Bacteria</taxon>
        <taxon>Bacillati</taxon>
        <taxon>Bacillota</taxon>
        <taxon>Bacilli</taxon>
        <taxon>Lactobacillales</taxon>
        <taxon>Lactobacillaceae</taxon>
        <taxon>Ligilactobacillus</taxon>
    </lineage>
</organism>
<evidence type="ECO:0000256" key="10">
    <source>
        <dbReference type="ARBA" id="ARBA00057735"/>
    </source>
</evidence>
<keyword evidence="6 11" id="KW-0547">Nucleotide-binding</keyword>
<evidence type="ECO:0000256" key="3">
    <source>
        <dbReference type="ARBA" id="ARBA00017144"/>
    </source>
</evidence>
<evidence type="ECO:0000256" key="9">
    <source>
        <dbReference type="ARBA" id="ARBA00048743"/>
    </source>
</evidence>
<evidence type="ECO:0000256" key="7">
    <source>
        <dbReference type="ARBA" id="ARBA00022777"/>
    </source>
</evidence>
<proteinExistence type="inferred from homology"/>
<evidence type="ECO:0000256" key="8">
    <source>
        <dbReference type="ARBA" id="ARBA00022840"/>
    </source>
</evidence>
<reference evidence="13 14" key="1">
    <citation type="journal article" date="2015" name="Genome Announc.">
        <title>Expanding the biotechnology potential of lactobacilli through comparative genomics of 213 strains and associated genera.</title>
        <authorList>
            <person name="Sun Z."/>
            <person name="Harris H.M."/>
            <person name="McCann A."/>
            <person name="Guo C."/>
            <person name="Argimon S."/>
            <person name="Zhang W."/>
            <person name="Yang X."/>
            <person name="Jeffery I.B."/>
            <person name="Cooney J.C."/>
            <person name="Kagawa T.F."/>
            <person name="Liu W."/>
            <person name="Song Y."/>
            <person name="Salvetti E."/>
            <person name="Wrobel A."/>
            <person name="Rasinkangas P."/>
            <person name="Parkhill J."/>
            <person name="Rea M.C."/>
            <person name="O'Sullivan O."/>
            <person name="Ritari J."/>
            <person name="Douillard F.P."/>
            <person name="Paul Ross R."/>
            <person name="Yang R."/>
            <person name="Briner A.E."/>
            <person name="Felis G.E."/>
            <person name="de Vos W.M."/>
            <person name="Barrangou R."/>
            <person name="Klaenhammer T.R."/>
            <person name="Caufield P.W."/>
            <person name="Cui Y."/>
            <person name="Zhang H."/>
            <person name="O'Toole P.W."/>
        </authorList>
    </citation>
    <scope>NUCLEOTIDE SEQUENCE [LARGE SCALE GENOMIC DNA]</scope>
    <source>
        <strain evidence="13 14">DSM 22408</strain>
    </source>
</reference>
<evidence type="ECO:0000256" key="6">
    <source>
        <dbReference type="ARBA" id="ARBA00022741"/>
    </source>
</evidence>
<dbReference type="STRING" id="1122146.IV53_GL000444"/>
<dbReference type="GO" id="GO:0006227">
    <property type="term" value="P:dUDP biosynthetic process"/>
    <property type="evidence" value="ECO:0007669"/>
    <property type="project" value="TreeGrafter"/>
</dbReference>
<accession>A0A0R2KGE5</accession>
<dbReference type="InterPro" id="IPR018094">
    <property type="entry name" value="Thymidylate_kinase"/>
</dbReference>
<dbReference type="PATRIC" id="fig|1122146.4.peg.456"/>
<dbReference type="Pfam" id="PF02223">
    <property type="entry name" value="Thymidylate_kin"/>
    <property type="match status" value="1"/>
</dbReference>
<dbReference type="GO" id="GO:0004798">
    <property type="term" value="F:dTMP kinase activity"/>
    <property type="evidence" value="ECO:0007669"/>
    <property type="project" value="UniProtKB-UniRule"/>
</dbReference>
<keyword evidence="14" id="KW-1185">Reference proteome</keyword>
<dbReference type="InterPro" id="IPR039430">
    <property type="entry name" value="Thymidylate_kin-like_dom"/>
</dbReference>
<dbReference type="OrthoDB" id="9774907at2"/>
<dbReference type="AlphaFoldDB" id="A0A0R2KGE5"/>
<dbReference type="GO" id="GO:0005524">
    <property type="term" value="F:ATP binding"/>
    <property type="evidence" value="ECO:0007669"/>
    <property type="project" value="UniProtKB-UniRule"/>
</dbReference>
<dbReference type="EMBL" id="JQBZ01000025">
    <property type="protein sequence ID" value="KRN88480.1"/>
    <property type="molecule type" value="Genomic_DNA"/>
</dbReference>
<comment type="function">
    <text evidence="10 11">Phosphorylation of dTMP to form dTDP in both de novo and salvage pathways of dTTP synthesis.</text>
</comment>
<dbReference type="GO" id="GO:0006235">
    <property type="term" value="P:dTTP biosynthetic process"/>
    <property type="evidence" value="ECO:0007669"/>
    <property type="project" value="UniProtKB-UniRule"/>
</dbReference>
<dbReference type="PROSITE" id="PS01331">
    <property type="entry name" value="THYMIDYLATE_KINASE"/>
    <property type="match status" value="1"/>
</dbReference>
<dbReference type="InterPro" id="IPR027417">
    <property type="entry name" value="P-loop_NTPase"/>
</dbReference>
<dbReference type="InterPro" id="IPR018095">
    <property type="entry name" value="Thymidylate_kin_CS"/>
</dbReference>
<keyword evidence="7 11" id="KW-0418">Kinase</keyword>